<keyword evidence="3" id="KW-1185">Reference proteome</keyword>
<gene>
    <name evidence="2" type="ORF">CC85DRAFT_229949</name>
</gene>
<feature type="non-terminal residue" evidence="2">
    <location>
        <position position="1"/>
    </location>
</feature>
<dbReference type="OrthoDB" id="337038at2759"/>
<feature type="non-terminal residue" evidence="2">
    <location>
        <position position="107"/>
    </location>
</feature>
<dbReference type="PRINTS" id="PR00837">
    <property type="entry name" value="V5TPXLIKE"/>
</dbReference>
<evidence type="ECO:0000313" key="2">
    <source>
        <dbReference type="EMBL" id="KLT40393.1"/>
    </source>
</evidence>
<dbReference type="InterPro" id="IPR001283">
    <property type="entry name" value="CRISP-related"/>
</dbReference>
<organism evidence="2 3">
    <name type="scientific">Cutaneotrichosporon oleaginosum</name>
    <dbReference type="NCBI Taxonomy" id="879819"/>
    <lineage>
        <taxon>Eukaryota</taxon>
        <taxon>Fungi</taxon>
        <taxon>Dikarya</taxon>
        <taxon>Basidiomycota</taxon>
        <taxon>Agaricomycotina</taxon>
        <taxon>Tremellomycetes</taxon>
        <taxon>Trichosporonales</taxon>
        <taxon>Trichosporonaceae</taxon>
        <taxon>Cutaneotrichosporon</taxon>
    </lineage>
</organism>
<dbReference type="AlphaFoldDB" id="A0A0J0XH71"/>
<dbReference type="PANTHER" id="PTHR10334">
    <property type="entry name" value="CYSTEINE-RICH SECRETORY PROTEIN-RELATED"/>
    <property type="match status" value="1"/>
</dbReference>
<evidence type="ECO:0000259" key="1">
    <source>
        <dbReference type="SMART" id="SM00198"/>
    </source>
</evidence>
<dbReference type="SUPFAM" id="SSF55797">
    <property type="entry name" value="PR-1-like"/>
    <property type="match status" value="1"/>
</dbReference>
<feature type="domain" description="SCP" evidence="1">
    <location>
        <begin position="1"/>
        <end position="107"/>
    </location>
</feature>
<protein>
    <submittedName>
        <fullName evidence="2">PR-1-like protein</fullName>
    </submittedName>
</protein>
<accession>A0A0J0XH71</accession>
<dbReference type="InterPro" id="IPR035940">
    <property type="entry name" value="CAP_sf"/>
</dbReference>
<dbReference type="SMART" id="SM00198">
    <property type="entry name" value="SCP"/>
    <property type="match status" value="1"/>
</dbReference>
<dbReference type="Pfam" id="PF00188">
    <property type="entry name" value="CAP"/>
    <property type="match status" value="1"/>
</dbReference>
<reference evidence="2 3" key="1">
    <citation type="submission" date="2015-03" db="EMBL/GenBank/DDBJ databases">
        <title>Genomics and transcriptomics of the oil-accumulating basidiomycete yeast T. oleaginosus allow insights into substrate utilization and the diverse evolutionary trajectories of mating systems in fungi.</title>
        <authorList>
            <consortium name="DOE Joint Genome Institute"/>
            <person name="Kourist R."/>
            <person name="Kracht O."/>
            <person name="Bracharz F."/>
            <person name="Lipzen A."/>
            <person name="Nolan M."/>
            <person name="Ohm R."/>
            <person name="Grigoriev I."/>
            <person name="Sun S."/>
            <person name="Heitman J."/>
            <person name="Bruck T."/>
            <person name="Nowrousian M."/>
        </authorList>
    </citation>
    <scope>NUCLEOTIDE SEQUENCE [LARGE SCALE GENOMIC DNA]</scope>
    <source>
        <strain evidence="2 3">IBC0246</strain>
    </source>
</reference>
<dbReference type="Proteomes" id="UP000053611">
    <property type="component" value="Unassembled WGS sequence"/>
</dbReference>
<dbReference type="EMBL" id="KQ087235">
    <property type="protein sequence ID" value="KLT40393.1"/>
    <property type="molecule type" value="Genomic_DNA"/>
</dbReference>
<sequence>AQAKLALDYHNQWRAQFGVPALQWDAGLAQKAANAMGTCKWEHIGADNLSALWGSGSVNFPVHKLIAGWANEWRLYDWNNPGFSMETGHFTAMTWKAVTKVGCGWKI</sequence>
<dbReference type="InterPro" id="IPR014044">
    <property type="entry name" value="CAP_dom"/>
</dbReference>
<evidence type="ECO:0000313" key="3">
    <source>
        <dbReference type="Proteomes" id="UP000053611"/>
    </source>
</evidence>
<proteinExistence type="predicted"/>
<dbReference type="Gene3D" id="3.40.33.10">
    <property type="entry name" value="CAP"/>
    <property type="match status" value="1"/>
</dbReference>
<name>A0A0J0XH71_9TREE</name>
<dbReference type="STRING" id="879819.A0A0J0XH71"/>